<evidence type="ECO:0000313" key="5">
    <source>
        <dbReference type="EMBL" id="GIF26879.1"/>
    </source>
</evidence>
<keyword evidence="3" id="KW-0812">Transmembrane</keyword>
<dbReference type="GO" id="GO:0016020">
    <property type="term" value="C:membrane"/>
    <property type="evidence" value="ECO:0007669"/>
    <property type="project" value="InterPro"/>
</dbReference>
<feature type="transmembrane region" description="Helical" evidence="3">
    <location>
        <begin position="55"/>
        <end position="72"/>
    </location>
</feature>
<dbReference type="SMART" id="SM00283">
    <property type="entry name" value="MA"/>
    <property type="match status" value="1"/>
</dbReference>
<evidence type="ECO:0000256" key="2">
    <source>
        <dbReference type="PROSITE-ProRule" id="PRU00284"/>
    </source>
</evidence>
<comment type="caution">
    <text evidence="5">The sequence shown here is derived from an EMBL/GenBank/DDBJ whole genome shotgun (WGS) entry which is preliminary data.</text>
</comment>
<dbReference type="EMBL" id="BOMY01000064">
    <property type="protein sequence ID" value="GIF26879.1"/>
    <property type="molecule type" value="Genomic_DNA"/>
</dbReference>
<keyword evidence="1 2" id="KW-0807">Transducer</keyword>
<dbReference type="SUPFAM" id="SSF58104">
    <property type="entry name" value="Methyl-accepting chemotaxis protein (MCP) signaling domain"/>
    <property type="match status" value="1"/>
</dbReference>
<feature type="transmembrane region" description="Helical" evidence="3">
    <location>
        <begin position="120"/>
        <end position="140"/>
    </location>
</feature>
<feature type="transmembrane region" description="Helical" evidence="3">
    <location>
        <begin position="160"/>
        <end position="181"/>
    </location>
</feature>
<feature type="domain" description="Methyl-accepting transducer" evidence="4">
    <location>
        <begin position="213"/>
        <end position="431"/>
    </location>
</feature>
<name>A0A919NZX1_9ACTN</name>
<organism evidence="5 6">
    <name type="scientific">Paractinoplanes tereljensis</name>
    <dbReference type="NCBI Taxonomy" id="571912"/>
    <lineage>
        <taxon>Bacteria</taxon>
        <taxon>Bacillati</taxon>
        <taxon>Actinomycetota</taxon>
        <taxon>Actinomycetes</taxon>
        <taxon>Micromonosporales</taxon>
        <taxon>Micromonosporaceae</taxon>
        <taxon>Paractinoplanes</taxon>
    </lineage>
</organism>
<dbReference type="GO" id="GO:0007165">
    <property type="term" value="P:signal transduction"/>
    <property type="evidence" value="ECO:0007669"/>
    <property type="project" value="UniProtKB-KW"/>
</dbReference>
<keyword evidence="3" id="KW-1133">Transmembrane helix</keyword>
<dbReference type="InterPro" id="IPR004089">
    <property type="entry name" value="MCPsignal_dom"/>
</dbReference>
<protein>
    <recommendedName>
        <fullName evidence="4">Methyl-accepting transducer domain-containing protein</fullName>
    </recommendedName>
</protein>
<keyword evidence="3" id="KW-0472">Membrane</keyword>
<proteinExistence type="predicted"/>
<evidence type="ECO:0000256" key="1">
    <source>
        <dbReference type="ARBA" id="ARBA00023224"/>
    </source>
</evidence>
<dbReference type="Gene3D" id="1.10.287.950">
    <property type="entry name" value="Methyl-accepting chemotaxis protein"/>
    <property type="match status" value="1"/>
</dbReference>
<evidence type="ECO:0000259" key="4">
    <source>
        <dbReference type="PROSITE" id="PS50111"/>
    </source>
</evidence>
<dbReference type="PANTHER" id="PTHR32089:SF112">
    <property type="entry name" value="LYSOZYME-LIKE PROTEIN-RELATED"/>
    <property type="match status" value="1"/>
</dbReference>
<gene>
    <name evidence="5" type="ORF">Ate02nite_96090</name>
</gene>
<feature type="transmembrane region" description="Helical" evidence="3">
    <location>
        <begin position="84"/>
        <end position="114"/>
    </location>
</feature>
<keyword evidence="6" id="KW-1185">Reference proteome</keyword>
<dbReference type="Pfam" id="PF00015">
    <property type="entry name" value="MCPsignal"/>
    <property type="match status" value="1"/>
</dbReference>
<dbReference type="PROSITE" id="PS50111">
    <property type="entry name" value="CHEMOTAXIS_TRANSDUC_2"/>
    <property type="match status" value="1"/>
</dbReference>
<feature type="transmembrane region" description="Helical" evidence="3">
    <location>
        <begin position="29"/>
        <end position="49"/>
    </location>
</feature>
<reference evidence="5" key="1">
    <citation type="submission" date="2021-01" db="EMBL/GenBank/DDBJ databases">
        <title>Whole genome shotgun sequence of Actinoplanes tereljensis NBRC 105297.</title>
        <authorList>
            <person name="Komaki H."/>
            <person name="Tamura T."/>
        </authorList>
    </citation>
    <scope>NUCLEOTIDE SEQUENCE</scope>
    <source>
        <strain evidence="5">NBRC 105297</strain>
    </source>
</reference>
<evidence type="ECO:0000313" key="6">
    <source>
        <dbReference type="Proteomes" id="UP000623608"/>
    </source>
</evidence>
<accession>A0A919NZX1</accession>
<dbReference type="Proteomes" id="UP000623608">
    <property type="component" value="Unassembled WGS sequence"/>
</dbReference>
<dbReference type="AlphaFoldDB" id="A0A919NZX1"/>
<evidence type="ECO:0000256" key="3">
    <source>
        <dbReference type="SAM" id="Phobius"/>
    </source>
</evidence>
<sequence>MIGGMPGAFANLPRGARLSEASWAARHRIVSGLLWLHVPVFLLLGVLGPRSTAEAILLPLAIAAIAGGSRMLPSMGAKSTLTGVGLIACTFVAIELSGGAMSTHIHLYAILIFVALYQQWAPLIASVLIVVVHHGVLGLINPERVFGMHHMSTAAALGQVALHAGLAAIEVTGIVIFWHFAEQAEQENEVLAAQAGEARRATEQAELIAREQADADLRQRSDDAAETTRRITADVQAISAEAHAAIRAVAAVDRKLGELTASVRDIAERSGQAAGTAASGMDSARSAGNKVRALERSVSEIADVNALIASLADQTNLLALNATIEAARAGEIGKGFAVVASEVKDLARETATSVERVNQVITAIVAETDDVAQTFATTSDAVGDIHQGQITIAESVEEQARVLTEVTEQLSEATQAADQVLAGLDRLAASR</sequence>
<dbReference type="PANTHER" id="PTHR32089">
    <property type="entry name" value="METHYL-ACCEPTING CHEMOTAXIS PROTEIN MCPB"/>
    <property type="match status" value="1"/>
</dbReference>